<dbReference type="GO" id="GO:0004222">
    <property type="term" value="F:metalloendopeptidase activity"/>
    <property type="evidence" value="ECO:0007669"/>
    <property type="project" value="TreeGrafter"/>
</dbReference>
<accession>A0A838XIJ0</accession>
<organism evidence="2 3">
    <name type="scientific">Aeromicrobium phoceense</name>
    <dbReference type="NCBI Taxonomy" id="2754045"/>
    <lineage>
        <taxon>Bacteria</taxon>
        <taxon>Bacillati</taxon>
        <taxon>Actinomycetota</taxon>
        <taxon>Actinomycetes</taxon>
        <taxon>Propionibacteriales</taxon>
        <taxon>Nocardioidaceae</taxon>
        <taxon>Aeromicrobium</taxon>
    </lineage>
</organism>
<dbReference type="InterPro" id="IPR016047">
    <property type="entry name" value="M23ase_b-sheet_dom"/>
</dbReference>
<comment type="caution">
    <text evidence="2">The sequence shown here is derived from an EMBL/GenBank/DDBJ whole genome shotgun (WGS) entry which is preliminary data.</text>
</comment>
<dbReference type="EMBL" id="JACEOG010000001">
    <property type="protein sequence ID" value="MBA4608436.1"/>
    <property type="molecule type" value="Genomic_DNA"/>
</dbReference>
<name>A0A838XIJ0_9ACTN</name>
<dbReference type="RefSeq" id="WP_181755237.1">
    <property type="nucleotide sequence ID" value="NZ_JACEOG010000001.1"/>
</dbReference>
<proteinExistence type="predicted"/>
<dbReference type="CDD" id="cd12797">
    <property type="entry name" value="M23_peptidase"/>
    <property type="match status" value="1"/>
</dbReference>
<dbReference type="PANTHER" id="PTHR21666:SF270">
    <property type="entry name" value="MUREIN HYDROLASE ACTIVATOR ENVC"/>
    <property type="match status" value="1"/>
</dbReference>
<evidence type="ECO:0000259" key="1">
    <source>
        <dbReference type="Pfam" id="PF01551"/>
    </source>
</evidence>
<dbReference type="AlphaFoldDB" id="A0A838XIJ0"/>
<dbReference type="Pfam" id="PF01551">
    <property type="entry name" value="Peptidase_M23"/>
    <property type="match status" value="1"/>
</dbReference>
<dbReference type="Gene3D" id="2.70.70.10">
    <property type="entry name" value="Glucose Permease (Domain IIA)"/>
    <property type="match status" value="1"/>
</dbReference>
<gene>
    <name evidence="2" type="ORF">H1W00_08105</name>
</gene>
<dbReference type="PANTHER" id="PTHR21666">
    <property type="entry name" value="PEPTIDASE-RELATED"/>
    <property type="match status" value="1"/>
</dbReference>
<dbReference type="InterPro" id="IPR050570">
    <property type="entry name" value="Cell_wall_metabolism_enzyme"/>
</dbReference>
<evidence type="ECO:0000313" key="2">
    <source>
        <dbReference type="EMBL" id="MBA4608436.1"/>
    </source>
</evidence>
<dbReference type="InterPro" id="IPR011055">
    <property type="entry name" value="Dup_hybrid_motif"/>
</dbReference>
<keyword evidence="3" id="KW-1185">Reference proteome</keyword>
<protein>
    <submittedName>
        <fullName evidence="2">M23 family metallopeptidase</fullName>
    </submittedName>
</protein>
<reference evidence="2 3" key="1">
    <citation type="submission" date="2020-07" db="EMBL/GenBank/DDBJ databases">
        <title>Draft genome and description of Aeromicrobium phoceense strain Marseille-Q0843 isolated from healthy skin swab.</title>
        <authorList>
            <person name="Boxberger M."/>
            <person name="La Scola B."/>
        </authorList>
    </citation>
    <scope>NUCLEOTIDE SEQUENCE [LARGE SCALE GENOMIC DNA]</scope>
    <source>
        <strain evidence="2 3">Marseille-Q0843</strain>
    </source>
</reference>
<dbReference type="Proteomes" id="UP000550354">
    <property type="component" value="Unassembled WGS sequence"/>
</dbReference>
<dbReference type="SUPFAM" id="SSF51261">
    <property type="entry name" value="Duplicated hybrid motif"/>
    <property type="match status" value="1"/>
</dbReference>
<sequence length="214" mass="22698">MTDGHIAPIELAYPFTGRWLARNSPARRVPSHGTHLMGTTYAIDFVAVDERGRSAPWSWRAAVATEPPEGFVGFGLPILAPCSGRVVVAHDGEPDHEVRRSAPTLLRYALTQARRVRAGAAAIAGNHVVIAMGEGGPFVLLAHLRQESVRVAVGDEVIEGRAVGACGNSGNSTQPHVHLQVTDSLEWNVARGLPLAFRGPDGPTLPGESEIVTA</sequence>
<feature type="domain" description="M23ase beta-sheet core" evidence="1">
    <location>
        <begin position="116"/>
        <end position="182"/>
    </location>
</feature>
<evidence type="ECO:0000313" key="3">
    <source>
        <dbReference type="Proteomes" id="UP000550354"/>
    </source>
</evidence>